<evidence type="ECO:0000313" key="4">
    <source>
        <dbReference type="Proteomes" id="UP000626092"/>
    </source>
</evidence>
<sequence length="239" mass="26992">MNYREEEISKRQMDSNKMEKDRELKRLGFVRIYAINSLVFVSNLYDYAKNNSGSLKSAVGTVENAVTAVVGPVYDKFRGVPDDLLVFLDDKVDEAVNKFDERAPPYAKQAVSKAQTIVSKASEVAQTLVQEAQAGGPCAAAHYAGILFMQFFWSVMVRFWFLINQLPLLREVAQMAAPTMAHGSEKYNKMVKDLTAKGYTFFSVFPHIPIDDLAKVYKKIEAEKEKGHTYAVEEETHKD</sequence>
<accession>A0A834G3Q3</accession>
<dbReference type="InterPro" id="IPR008802">
    <property type="entry name" value="REF"/>
</dbReference>
<name>A0A834G3Q3_RHOSS</name>
<comment type="similarity">
    <text evidence="1">Belongs to the REF/SRPP family.</text>
</comment>
<dbReference type="PANTHER" id="PTHR33732:SF2">
    <property type="entry name" value="REF_SRPP-LIKE PROTEIN"/>
    <property type="match status" value="1"/>
</dbReference>
<dbReference type="AlphaFoldDB" id="A0A834G3Q3"/>
<proteinExistence type="inferred from homology"/>
<organism evidence="3 4">
    <name type="scientific">Rhododendron simsii</name>
    <name type="common">Sims's rhododendron</name>
    <dbReference type="NCBI Taxonomy" id="118357"/>
    <lineage>
        <taxon>Eukaryota</taxon>
        <taxon>Viridiplantae</taxon>
        <taxon>Streptophyta</taxon>
        <taxon>Embryophyta</taxon>
        <taxon>Tracheophyta</taxon>
        <taxon>Spermatophyta</taxon>
        <taxon>Magnoliopsida</taxon>
        <taxon>eudicotyledons</taxon>
        <taxon>Gunneridae</taxon>
        <taxon>Pentapetalae</taxon>
        <taxon>asterids</taxon>
        <taxon>Ericales</taxon>
        <taxon>Ericaceae</taxon>
        <taxon>Ericoideae</taxon>
        <taxon>Rhodoreae</taxon>
        <taxon>Rhododendron</taxon>
    </lineage>
</organism>
<dbReference type="EMBL" id="WJXA01000012">
    <property type="protein sequence ID" value="KAF7123928.1"/>
    <property type="molecule type" value="Genomic_DNA"/>
</dbReference>
<evidence type="ECO:0000256" key="2">
    <source>
        <dbReference type="SAM" id="Phobius"/>
    </source>
</evidence>
<dbReference type="Pfam" id="PF05755">
    <property type="entry name" value="REF"/>
    <property type="match status" value="1"/>
</dbReference>
<evidence type="ECO:0000313" key="3">
    <source>
        <dbReference type="EMBL" id="KAF7123928.1"/>
    </source>
</evidence>
<protein>
    <recommendedName>
        <fullName evidence="5">REF/SRPP-like protein</fullName>
    </recommendedName>
</protein>
<keyword evidence="2" id="KW-1133">Transmembrane helix</keyword>
<evidence type="ECO:0008006" key="5">
    <source>
        <dbReference type="Google" id="ProtNLM"/>
    </source>
</evidence>
<feature type="transmembrane region" description="Helical" evidence="2">
    <location>
        <begin position="140"/>
        <end position="161"/>
    </location>
</feature>
<evidence type="ECO:0000256" key="1">
    <source>
        <dbReference type="ARBA" id="ARBA00009737"/>
    </source>
</evidence>
<keyword evidence="2" id="KW-0812">Transmembrane</keyword>
<keyword evidence="4" id="KW-1185">Reference proteome</keyword>
<feature type="transmembrane region" description="Helical" evidence="2">
    <location>
        <begin position="27"/>
        <end position="45"/>
    </location>
</feature>
<reference evidence="3" key="1">
    <citation type="submission" date="2019-11" db="EMBL/GenBank/DDBJ databases">
        <authorList>
            <person name="Liu Y."/>
            <person name="Hou J."/>
            <person name="Li T.-Q."/>
            <person name="Guan C.-H."/>
            <person name="Wu X."/>
            <person name="Wu H.-Z."/>
            <person name="Ling F."/>
            <person name="Zhang R."/>
            <person name="Shi X.-G."/>
            <person name="Ren J.-P."/>
            <person name="Chen E.-F."/>
            <person name="Sun J.-M."/>
        </authorList>
    </citation>
    <scope>NUCLEOTIDE SEQUENCE</scope>
    <source>
        <strain evidence="3">Adult_tree_wgs_1</strain>
        <tissue evidence="3">Leaves</tissue>
    </source>
</reference>
<keyword evidence="2" id="KW-0472">Membrane</keyword>
<gene>
    <name evidence="3" type="ORF">RHSIM_Rhsim12G0099400</name>
</gene>
<dbReference type="PANTHER" id="PTHR33732">
    <property type="entry name" value="REF/SRPP-LIKE PROTEIN OS05G0151300/LOC_OS05G05940"/>
    <property type="match status" value="1"/>
</dbReference>
<comment type="caution">
    <text evidence="3">The sequence shown here is derived from an EMBL/GenBank/DDBJ whole genome shotgun (WGS) entry which is preliminary data.</text>
</comment>
<dbReference type="OrthoDB" id="1901372at2759"/>
<dbReference type="Proteomes" id="UP000626092">
    <property type="component" value="Unassembled WGS sequence"/>
</dbReference>